<evidence type="ECO:0000256" key="6">
    <source>
        <dbReference type="ARBA" id="ARBA00038307"/>
    </source>
</evidence>
<dbReference type="SUPFAM" id="SSF52540">
    <property type="entry name" value="P-loop containing nucleoside triphosphate hydrolases"/>
    <property type="match status" value="1"/>
</dbReference>
<dbReference type="GO" id="GO:1901238">
    <property type="term" value="F:ABC-type tungstate transporter activity"/>
    <property type="evidence" value="ECO:0007669"/>
    <property type="project" value="UniProtKB-EC"/>
</dbReference>
<dbReference type="EC" id="7.3.2.6" evidence="8"/>
<evidence type="ECO:0000256" key="4">
    <source>
        <dbReference type="ARBA" id="ARBA00022741"/>
    </source>
</evidence>
<comment type="similarity">
    <text evidence="6">Belongs to the ABC transporter superfamily. Sulfate/tungstate importer (TC 3.A.1.6) family.</text>
</comment>
<dbReference type="InterPro" id="IPR027417">
    <property type="entry name" value="P-loop_NTPase"/>
</dbReference>
<organism evidence="12 13">
    <name type="scientific">Methanorbis furvi</name>
    <dbReference type="NCBI Taxonomy" id="3028299"/>
    <lineage>
        <taxon>Archaea</taxon>
        <taxon>Methanobacteriati</taxon>
        <taxon>Methanobacteriota</taxon>
        <taxon>Stenosarchaea group</taxon>
        <taxon>Methanomicrobia</taxon>
        <taxon>Methanomicrobiales</taxon>
        <taxon>Methanocorpusculaceae</taxon>
        <taxon>Methanorbis</taxon>
    </lineage>
</organism>
<dbReference type="Pfam" id="PF00005">
    <property type="entry name" value="ABC_tran"/>
    <property type="match status" value="1"/>
</dbReference>
<dbReference type="SUPFAM" id="SSF50331">
    <property type="entry name" value="MOP-like"/>
    <property type="match status" value="1"/>
</dbReference>
<dbReference type="InterPro" id="IPR008995">
    <property type="entry name" value="Mo/tungstate-bd_C_term_dom"/>
</dbReference>
<dbReference type="InterPro" id="IPR003593">
    <property type="entry name" value="AAA+_ATPase"/>
</dbReference>
<dbReference type="GO" id="GO:0005886">
    <property type="term" value="C:plasma membrane"/>
    <property type="evidence" value="ECO:0007669"/>
    <property type="project" value="UniProtKB-SubCell"/>
</dbReference>
<comment type="subunit">
    <text evidence="7">The complex is composed of two ATP-binding proteins (WtpC), two transmembrane proteins (WtpB) and a solute-binding protein (WtpA).</text>
</comment>
<keyword evidence="3" id="KW-0500">Molybdenum</keyword>
<proteinExistence type="inferred from homology"/>
<evidence type="ECO:0000256" key="3">
    <source>
        <dbReference type="ARBA" id="ARBA00022505"/>
    </source>
</evidence>
<dbReference type="Proteomes" id="UP001273136">
    <property type="component" value="Unassembled WGS sequence"/>
</dbReference>
<evidence type="ECO:0000256" key="8">
    <source>
        <dbReference type="ARBA" id="ARBA00039025"/>
    </source>
</evidence>
<feature type="domain" description="ABC transporter" evidence="11">
    <location>
        <begin position="8"/>
        <end position="239"/>
    </location>
</feature>
<dbReference type="PANTHER" id="PTHR42781">
    <property type="entry name" value="SPERMIDINE/PUTRESCINE IMPORT ATP-BINDING PROTEIN POTA"/>
    <property type="match status" value="1"/>
</dbReference>
<dbReference type="RefSeq" id="WP_338094251.1">
    <property type="nucleotide sequence ID" value="NZ_JAWDKA010000005.1"/>
</dbReference>
<keyword evidence="13" id="KW-1185">Reference proteome</keyword>
<reference evidence="12" key="1">
    <citation type="submission" date="2023-06" db="EMBL/GenBank/DDBJ databases">
        <title>Genome sequence of Methancorpusculaceae sp. Ag1.</title>
        <authorList>
            <person name="Protasov E."/>
            <person name="Platt K."/>
            <person name="Poehlein A."/>
            <person name="Daniel R."/>
            <person name="Brune A."/>
        </authorList>
    </citation>
    <scope>NUCLEOTIDE SEQUENCE</scope>
    <source>
        <strain evidence="12">Ag1</strain>
    </source>
</reference>
<dbReference type="PROSITE" id="PS50893">
    <property type="entry name" value="ABC_TRANSPORTER_2"/>
    <property type="match status" value="1"/>
</dbReference>
<keyword evidence="5 12" id="KW-0067">ATP-binding</keyword>
<evidence type="ECO:0000259" key="11">
    <source>
        <dbReference type="PROSITE" id="PS50893"/>
    </source>
</evidence>
<protein>
    <recommendedName>
        <fullName evidence="9">Molybdate/tungstate import ATP-binding protein WtpC</fullName>
        <ecNumber evidence="8">7.3.2.6</ecNumber>
    </recommendedName>
</protein>
<gene>
    <name evidence="12" type="primary">btuD_6</name>
    <name evidence="12" type="ORF">McpAg1_10580</name>
</gene>
<accession>A0AAE4MB18</accession>
<dbReference type="Gene3D" id="3.40.50.300">
    <property type="entry name" value="P-loop containing nucleotide triphosphate hydrolases"/>
    <property type="match status" value="1"/>
</dbReference>
<dbReference type="InterPro" id="IPR003439">
    <property type="entry name" value="ABC_transporter-like_ATP-bd"/>
</dbReference>
<dbReference type="PANTHER" id="PTHR42781:SF4">
    <property type="entry name" value="SPERMIDINE_PUTRESCINE IMPORT ATP-BINDING PROTEIN POTA"/>
    <property type="match status" value="1"/>
</dbReference>
<evidence type="ECO:0000256" key="5">
    <source>
        <dbReference type="ARBA" id="ARBA00022840"/>
    </source>
</evidence>
<dbReference type="GO" id="GO:0016887">
    <property type="term" value="F:ATP hydrolysis activity"/>
    <property type="evidence" value="ECO:0007669"/>
    <property type="project" value="InterPro"/>
</dbReference>
<evidence type="ECO:0000256" key="1">
    <source>
        <dbReference type="ARBA" id="ARBA00004202"/>
    </source>
</evidence>
<evidence type="ECO:0000256" key="10">
    <source>
        <dbReference type="ARBA" id="ARBA00047936"/>
    </source>
</evidence>
<name>A0AAE4MB18_9EURY</name>
<dbReference type="AlphaFoldDB" id="A0AAE4MB18"/>
<keyword evidence="2" id="KW-0813">Transport</keyword>
<evidence type="ECO:0000313" key="13">
    <source>
        <dbReference type="Proteomes" id="UP001273136"/>
    </source>
</evidence>
<dbReference type="EMBL" id="JAWDKA010000005">
    <property type="protein sequence ID" value="MDV0441847.1"/>
    <property type="molecule type" value="Genomic_DNA"/>
</dbReference>
<evidence type="ECO:0000256" key="2">
    <source>
        <dbReference type="ARBA" id="ARBA00022448"/>
    </source>
</evidence>
<sequence length="365" mass="40024">MSETQPVVELANISRVYGEKYALNEVSFSVQRGEIVAVIGPSGAGKSTLMRICDMLEEQSSGDLTLFQTVVEKKTRKSLRERVGILFQKTVLFDRSVSDNVALGLQYRGYRHEEIQRLTIEYLKKLGMETYADRNARTLSGGEGQRIAFARVLLTGPELLLLDEPTANLDPLATRMIEEMIKTENAEHNTTIILNTHDQNQGMRLADRIIVLMNGKVMQIGTPDEVFYHPSTEEVAAFVGFQNLISGTVTKIQSGVAEMTTAAGIFRVQAGDAHVGDAATLALRGEEILVHNAGVPFEKDPENSVCGAILSSQKIGPVMELVVDCTIPITVVVPARHRFAEEFVPGTPVCLSWLTAAAHLISQTR</sequence>
<comment type="catalytic activity">
    <reaction evidence="10">
        <text>tungstate(in) + ATP + H2O = tungstate(out) + ADP + phosphate + H(+)</text>
        <dbReference type="Rhea" id="RHEA:35027"/>
        <dbReference type="ChEBI" id="CHEBI:15377"/>
        <dbReference type="ChEBI" id="CHEBI:15378"/>
        <dbReference type="ChEBI" id="CHEBI:30616"/>
        <dbReference type="ChEBI" id="CHEBI:43474"/>
        <dbReference type="ChEBI" id="CHEBI:46502"/>
        <dbReference type="ChEBI" id="CHEBI:456216"/>
        <dbReference type="EC" id="7.3.2.6"/>
    </reaction>
</comment>
<comment type="subcellular location">
    <subcellularLocation>
        <location evidence="1">Cell membrane</location>
        <topology evidence="1">Peripheral membrane protein</topology>
    </subcellularLocation>
</comment>
<dbReference type="InterPro" id="IPR050093">
    <property type="entry name" value="ABC_SmlMolc_Importer"/>
</dbReference>
<dbReference type="GO" id="GO:0005524">
    <property type="term" value="F:ATP binding"/>
    <property type="evidence" value="ECO:0007669"/>
    <property type="project" value="UniProtKB-KW"/>
</dbReference>
<evidence type="ECO:0000256" key="7">
    <source>
        <dbReference type="ARBA" id="ARBA00038781"/>
    </source>
</evidence>
<dbReference type="SMART" id="SM00382">
    <property type="entry name" value="AAA"/>
    <property type="match status" value="1"/>
</dbReference>
<evidence type="ECO:0000256" key="9">
    <source>
        <dbReference type="ARBA" id="ARBA00041133"/>
    </source>
</evidence>
<evidence type="ECO:0000313" key="12">
    <source>
        <dbReference type="EMBL" id="MDV0441847.1"/>
    </source>
</evidence>
<keyword evidence="4" id="KW-0547">Nucleotide-binding</keyword>
<comment type="caution">
    <text evidence="12">The sequence shown here is derived from an EMBL/GenBank/DDBJ whole genome shotgun (WGS) entry which is preliminary data.</text>
</comment>